<proteinExistence type="predicted"/>
<organism evidence="2 3">
    <name type="scientific">Eumeta variegata</name>
    <name type="common">Bagworm moth</name>
    <name type="synonym">Eumeta japonica</name>
    <dbReference type="NCBI Taxonomy" id="151549"/>
    <lineage>
        <taxon>Eukaryota</taxon>
        <taxon>Metazoa</taxon>
        <taxon>Ecdysozoa</taxon>
        <taxon>Arthropoda</taxon>
        <taxon>Hexapoda</taxon>
        <taxon>Insecta</taxon>
        <taxon>Pterygota</taxon>
        <taxon>Neoptera</taxon>
        <taxon>Endopterygota</taxon>
        <taxon>Lepidoptera</taxon>
        <taxon>Glossata</taxon>
        <taxon>Ditrysia</taxon>
        <taxon>Tineoidea</taxon>
        <taxon>Psychidae</taxon>
        <taxon>Oiketicinae</taxon>
        <taxon>Eumeta</taxon>
    </lineage>
</organism>
<dbReference type="AlphaFoldDB" id="A0A4C1SUY1"/>
<reference evidence="2 3" key="1">
    <citation type="journal article" date="2019" name="Commun. Biol.">
        <title>The bagworm genome reveals a unique fibroin gene that provides high tensile strength.</title>
        <authorList>
            <person name="Kono N."/>
            <person name="Nakamura H."/>
            <person name="Ohtoshi R."/>
            <person name="Tomita M."/>
            <person name="Numata K."/>
            <person name="Arakawa K."/>
        </authorList>
    </citation>
    <scope>NUCLEOTIDE SEQUENCE [LARGE SCALE GENOMIC DNA]</scope>
</reference>
<keyword evidence="3" id="KW-1185">Reference proteome</keyword>
<comment type="caution">
    <text evidence="2">The sequence shown here is derived from an EMBL/GenBank/DDBJ whole genome shotgun (WGS) entry which is preliminary data.</text>
</comment>
<name>A0A4C1SUY1_EUMVA</name>
<accession>A0A4C1SUY1</accession>
<evidence type="ECO:0000256" key="1">
    <source>
        <dbReference type="SAM" id="MobiDB-lite"/>
    </source>
</evidence>
<sequence>MVGCAGAEPGSVLESRGTRSGRTPEAAIDADLGVTAGEPRRASCYVKSILQPSEAVTGGVGRKYEQPAKQRRAVVEGSVHEGTPKAVRLRAIGRAEMARPVPVYYDLEPPYCCDILLMFGPETCGLISKKLFKMLSDFFFICFRSSCGRFRLQLTVESKSQITLFAPYAAKNIKPSAQDVVTVWMRTLAVSDQRWSSAQNATSKLLSMRR</sequence>
<protein>
    <submittedName>
        <fullName evidence="2">Uncharacterized protein</fullName>
    </submittedName>
</protein>
<dbReference type="Proteomes" id="UP000299102">
    <property type="component" value="Unassembled WGS sequence"/>
</dbReference>
<evidence type="ECO:0000313" key="2">
    <source>
        <dbReference type="EMBL" id="GBP05745.1"/>
    </source>
</evidence>
<gene>
    <name evidence="2" type="ORF">EVAR_5072_1</name>
</gene>
<feature type="region of interest" description="Disordered" evidence="1">
    <location>
        <begin position="1"/>
        <end position="25"/>
    </location>
</feature>
<evidence type="ECO:0000313" key="3">
    <source>
        <dbReference type="Proteomes" id="UP000299102"/>
    </source>
</evidence>
<dbReference type="EMBL" id="BGZK01000019">
    <property type="protein sequence ID" value="GBP05745.1"/>
    <property type="molecule type" value="Genomic_DNA"/>
</dbReference>